<dbReference type="InterPro" id="IPR017853">
    <property type="entry name" value="GH"/>
</dbReference>
<dbReference type="Gene3D" id="3.90.400.10">
    <property type="entry name" value="Oligo-1,6-glucosidase, Domain 2"/>
    <property type="match status" value="1"/>
</dbReference>
<reference evidence="2 3" key="1">
    <citation type="submission" date="2020-07" db="EMBL/GenBank/DDBJ databases">
        <title>Sequencing the genomes of 1000 actinobacteria strains.</title>
        <authorList>
            <person name="Klenk H.-P."/>
        </authorList>
    </citation>
    <scope>NUCLEOTIDE SEQUENCE [LARGE SCALE GENOMIC DNA]</scope>
    <source>
        <strain evidence="2 3">DSM 44749</strain>
    </source>
</reference>
<dbReference type="Pfam" id="PF00128">
    <property type="entry name" value="Alpha-amylase"/>
    <property type="match status" value="1"/>
</dbReference>
<comment type="caution">
    <text evidence="2">The sequence shown here is derived from an EMBL/GenBank/DDBJ whole genome shotgun (WGS) entry which is preliminary data.</text>
</comment>
<dbReference type="RefSeq" id="WP_218899323.1">
    <property type="nucleotide sequence ID" value="NZ_BAAAJZ010000003.1"/>
</dbReference>
<keyword evidence="2" id="KW-0808">Transferase</keyword>
<dbReference type="InterPro" id="IPR006047">
    <property type="entry name" value="GH13_cat_dom"/>
</dbReference>
<dbReference type="GO" id="GO:0005975">
    <property type="term" value="P:carbohydrate metabolic process"/>
    <property type="evidence" value="ECO:0007669"/>
    <property type="project" value="InterPro"/>
</dbReference>
<dbReference type="GO" id="GO:0047669">
    <property type="term" value="F:amylosucrase activity"/>
    <property type="evidence" value="ECO:0007669"/>
    <property type="project" value="UniProtKB-EC"/>
</dbReference>
<gene>
    <name evidence="2" type="ORF">HDA37_003520</name>
</gene>
<dbReference type="SUPFAM" id="SSF53474">
    <property type="entry name" value="alpha/beta-Hydrolases"/>
    <property type="match status" value="1"/>
</dbReference>
<dbReference type="SUPFAM" id="SSF51445">
    <property type="entry name" value="(Trans)glycosidases"/>
    <property type="match status" value="1"/>
</dbReference>
<dbReference type="SMART" id="SM00642">
    <property type="entry name" value="Aamy"/>
    <property type="match status" value="1"/>
</dbReference>
<keyword evidence="2" id="KW-0328">Glycosyltransferase</keyword>
<dbReference type="PANTHER" id="PTHR10357:SF213">
    <property type="entry name" value="ALPHA AMYLASE CATALYTIC REGION"/>
    <property type="match status" value="1"/>
</dbReference>
<feature type="domain" description="Glycosyl hydrolase family 13 catalytic" evidence="1">
    <location>
        <begin position="225"/>
        <end position="661"/>
    </location>
</feature>
<dbReference type="InterPro" id="IPR044077">
    <property type="entry name" value="Amylosucrase"/>
</dbReference>
<dbReference type="EMBL" id="JACCCZ010000001">
    <property type="protein sequence ID" value="NYG03235.1"/>
    <property type="molecule type" value="Genomic_DNA"/>
</dbReference>
<dbReference type="PANTHER" id="PTHR10357">
    <property type="entry name" value="ALPHA-AMYLASE FAMILY MEMBER"/>
    <property type="match status" value="1"/>
</dbReference>
<dbReference type="Gene3D" id="3.40.50.1820">
    <property type="entry name" value="alpha/beta hydrolase"/>
    <property type="match status" value="1"/>
</dbReference>
<evidence type="ECO:0000313" key="3">
    <source>
        <dbReference type="Proteomes" id="UP000549695"/>
    </source>
</evidence>
<dbReference type="InterPro" id="IPR029058">
    <property type="entry name" value="AB_hydrolase_fold"/>
</dbReference>
<name>A0A852WA75_PSEA5</name>
<organism evidence="2 3">
    <name type="scientific">Pseudonocardia alni</name>
    <name type="common">Amycolata alni</name>
    <dbReference type="NCBI Taxonomy" id="33907"/>
    <lineage>
        <taxon>Bacteria</taxon>
        <taxon>Bacillati</taxon>
        <taxon>Actinomycetota</taxon>
        <taxon>Actinomycetes</taxon>
        <taxon>Pseudonocardiales</taxon>
        <taxon>Pseudonocardiaceae</taxon>
        <taxon>Pseudonocardia</taxon>
    </lineage>
</organism>
<keyword evidence="3" id="KW-1185">Reference proteome</keyword>
<evidence type="ECO:0000259" key="1">
    <source>
        <dbReference type="SMART" id="SM00642"/>
    </source>
</evidence>
<dbReference type="InterPro" id="IPR045857">
    <property type="entry name" value="O16G_dom_2"/>
</dbReference>
<dbReference type="AlphaFoldDB" id="A0A852WA75"/>
<protein>
    <submittedName>
        <fullName evidence="2">Amylosucrase</fullName>
        <ecNumber evidence="2">2.4.1.4</ecNumber>
    </submittedName>
</protein>
<dbReference type="Gene3D" id="2.60.40.1180">
    <property type="entry name" value="Golgi alpha-mannosidase II"/>
    <property type="match status" value="1"/>
</dbReference>
<evidence type="ECO:0000313" key="2">
    <source>
        <dbReference type="EMBL" id="NYG03235.1"/>
    </source>
</evidence>
<dbReference type="GeneID" id="98053235"/>
<dbReference type="Gene3D" id="3.20.20.80">
    <property type="entry name" value="Glycosidases"/>
    <property type="match status" value="1"/>
</dbReference>
<dbReference type="InterPro" id="IPR013780">
    <property type="entry name" value="Glyco_hydro_b"/>
</dbReference>
<dbReference type="EC" id="2.4.1.4" evidence="2"/>
<dbReference type="Proteomes" id="UP000549695">
    <property type="component" value="Unassembled WGS sequence"/>
</dbReference>
<dbReference type="CDD" id="cd11324">
    <property type="entry name" value="AmyAc_Amylosucrase"/>
    <property type="match status" value="1"/>
</dbReference>
<sequence>MTVVTTDLLDRPDARITFDVRGTGPLLVLVGSPMGAEGFGPLADAMAADHTVVRFDPRGTGRSPTEDPDADSTVALRAARPVSSPGCGRCRRAPDSGGAVRQDGAVISTTAAGDAVRARPDSERRRRARAALHDLLPQLSREAVAALGAVEAAGFLARTERWYADAHLPLEALYGAVADPGGLTARLVRAALAAAAARPQALRELDRRREVDGDWFQDPRTVGYVAYTDRFAGTLRGIRTRLDHLSDLGVRYLHLMPLLRPRDGENDGGYAVADYTAVDPRLGTMDDLESLAGALRERGMSLCVDLVLNHTAAEHPWARGWLAGDPRYAGFYTAYPDREMPDAWEATIPDVFPDRAPGSFSWVPGANGGDGGWVWTTFWDYQWDLDWTCPEVFAAMLGTVFTLAGRGVEVLRMDAAPFLGKRLGTNCQNQPEAHDVLQALHALTRIAAPAVVFKAEAIVAPDDLVGYLGAHDRYRPECELAYHNQLMVMVWSSLATRDARLAAHALRRMTPAPPTTAWATYVRCHDDIGWAVSDVDAAAVGWDGPSHRRFLNDFFAGRFPGSFARGALFQEDPDTGDARISGSAAALCGIDDARARHDPAALDAGVRRLLLAHAVVYGWGGIPLLYMGDELALANDTGYRADPERAADNRWMHRPPMDEAAFARRYDPDTVEGRVFGALTGFAAVRAELPALHASAPVEVPVLDDPAVLGWTRRHPRGGRFVGLVNVSDRPASVDAALVTGLDTVLSSDGPVRTEGGRAHLPPLSWAWLAEP</sequence>
<accession>A0A852WA75</accession>
<dbReference type="Gene3D" id="1.10.1740.10">
    <property type="match status" value="1"/>
</dbReference>
<proteinExistence type="predicted"/>